<dbReference type="AlphaFoldDB" id="A0A4Q9FAK2"/>
<comment type="similarity">
    <text evidence="1">Belongs to the transferase hexapeptide repeat family.</text>
</comment>
<accession>A0A4Q9FAK2</accession>
<dbReference type="OrthoDB" id="9814490at2"/>
<dbReference type="PANTHER" id="PTHR43300:SF11">
    <property type="entry name" value="ACETYLTRANSFERASE RV3034C-RELATED"/>
    <property type="match status" value="1"/>
</dbReference>
<feature type="domain" description="Glucose-1-phosphate adenylyltransferase/Bifunctional protein GlmU-like C-terminal hexapeptide" evidence="5">
    <location>
        <begin position="19"/>
        <end position="81"/>
    </location>
</feature>
<keyword evidence="2 6" id="KW-0808">Transferase</keyword>
<protein>
    <submittedName>
        <fullName evidence="6">CatB-related O-acetyltransferase</fullName>
    </submittedName>
</protein>
<evidence type="ECO:0000256" key="1">
    <source>
        <dbReference type="ARBA" id="ARBA00007274"/>
    </source>
</evidence>
<keyword evidence="4" id="KW-0012">Acyltransferase</keyword>
<evidence type="ECO:0000259" key="5">
    <source>
        <dbReference type="Pfam" id="PF24894"/>
    </source>
</evidence>
<dbReference type="Pfam" id="PF00132">
    <property type="entry name" value="Hexapep"/>
    <property type="match status" value="1"/>
</dbReference>
<gene>
    <name evidence="6" type="ORF">EYD45_14695</name>
</gene>
<comment type="caution">
    <text evidence="6">The sequence shown here is derived from an EMBL/GenBank/DDBJ whole genome shotgun (WGS) entry which is preliminary data.</text>
</comment>
<dbReference type="CDD" id="cd03349">
    <property type="entry name" value="LbH_XAT"/>
    <property type="match status" value="1"/>
</dbReference>
<dbReference type="InterPro" id="IPR001451">
    <property type="entry name" value="Hexapep"/>
</dbReference>
<dbReference type="EMBL" id="SIRT01000015">
    <property type="protein sequence ID" value="TBN00184.1"/>
    <property type="molecule type" value="Genomic_DNA"/>
</dbReference>
<name>A0A4Q9FAK2_9FLAO</name>
<reference evidence="6 7" key="1">
    <citation type="submission" date="2019-02" db="EMBL/GenBank/DDBJ databases">
        <title>Hyunsoonleella sp., isolated from marine sediment.</title>
        <authorList>
            <person name="Liu B.-T."/>
        </authorList>
    </citation>
    <scope>NUCLEOTIDE SEQUENCE [LARGE SCALE GENOMIC DNA]</scope>
    <source>
        <strain evidence="6 7">T58</strain>
    </source>
</reference>
<dbReference type="Pfam" id="PF24894">
    <property type="entry name" value="Hexapep_GlmU"/>
    <property type="match status" value="1"/>
</dbReference>
<proteinExistence type="inferred from homology"/>
<keyword evidence="3" id="KW-0677">Repeat</keyword>
<evidence type="ECO:0000256" key="4">
    <source>
        <dbReference type="ARBA" id="ARBA00023315"/>
    </source>
</evidence>
<evidence type="ECO:0000256" key="2">
    <source>
        <dbReference type="ARBA" id="ARBA00022679"/>
    </source>
</evidence>
<organism evidence="6 7">
    <name type="scientific">Hyunsoonleella flava</name>
    <dbReference type="NCBI Taxonomy" id="2527939"/>
    <lineage>
        <taxon>Bacteria</taxon>
        <taxon>Pseudomonadati</taxon>
        <taxon>Bacteroidota</taxon>
        <taxon>Flavobacteriia</taxon>
        <taxon>Flavobacteriales</taxon>
        <taxon>Flavobacteriaceae</taxon>
    </lineage>
</organism>
<dbReference type="Gene3D" id="2.160.10.10">
    <property type="entry name" value="Hexapeptide repeat proteins"/>
    <property type="match status" value="1"/>
</dbReference>
<dbReference type="SUPFAM" id="SSF51161">
    <property type="entry name" value="Trimeric LpxA-like enzymes"/>
    <property type="match status" value="1"/>
</dbReference>
<dbReference type="InterPro" id="IPR018357">
    <property type="entry name" value="Hexapep_transf_CS"/>
</dbReference>
<dbReference type="RefSeq" id="WP_130965319.1">
    <property type="nucleotide sequence ID" value="NZ_SIRT01000015.1"/>
</dbReference>
<sequence>MILSALLKKYRKLFKKNNSIRFGAEVKNSILGYNINISRYSFLNNSKIDNYSSVGRNTTILNAKIGKFCSISWNVTIGATSHDLNRLSTHAFSYISYYGFTKQDKRFVEQTIIGHDVWIGANAIIMPGVKIGDGAVIGAASVVTKDVQDFEIVYGIPAKHRGYRFSEEAISKIKAMKWWDWSDSELRRKIEIFKIPFEVKA</sequence>
<dbReference type="Proteomes" id="UP000291142">
    <property type="component" value="Unassembled WGS sequence"/>
</dbReference>
<evidence type="ECO:0000256" key="3">
    <source>
        <dbReference type="ARBA" id="ARBA00022737"/>
    </source>
</evidence>
<dbReference type="PANTHER" id="PTHR43300">
    <property type="entry name" value="ACETYLTRANSFERASE"/>
    <property type="match status" value="1"/>
</dbReference>
<dbReference type="InterPro" id="IPR056818">
    <property type="entry name" value="GlmU/GlgC-like_hexapep"/>
</dbReference>
<dbReference type="PROSITE" id="PS00101">
    <property type="entry name" value="HEXAPEP_TRANSFERASES"/>
    <property type="match status" value="1"/>
</dbReference>
<evidence type="ECO:0000313" key="6">
    <source>
        <dbReference type="EMBL" id="TBN00184.1"/>
    </source>
</evidence>
<dbReference type="GO" id="GO:0016746">
    <property type="term" value="F:acyltransferase activity"/>
    <property type="evidence" value="ECO:0007669"/>
    <property type="project" value="UniProtKB-KW"/>
</dbReference>
<dbReference type="InterPro" id="IPR011004">
    <property type="entry name" value="Trimer_LpxA-like_sf"/>
</dbReference>
<evidence type="ECO:0000313" key="7">
    <source>
        <dbReference type="Proteomes" id="UP000291142"/>
    </source>
</evidence>
<keyword evidence="7" id="KW-1185">Reference proteome</keyword>
<dbReference type="InterPro" id="IPR050179">
    <property type="entry name" value="Trans_hexapeptide_repeat"/>
</dbReference>